<keyword evidence="7" id="KW-1185">Reference proteome</keyword>
<comment type="similarity">
    <text evidence="1 4">Belongs to the Nudix hydrolase family. NudJ subfamily.</text>
</comment>
<evidence type="ECO:0000256" key="1">
    <source>
        <dbReference type="ARBA" id="ARBA00007608"/>
    </source>
</evidence>
<accession>A0A7X0JSU0</accession>
<dbReference type="InParanoid" id="A0A7X0JSU0"/>
<evidence type="ECO:0000256" key="2">
    <source>
        <dbReference type="ARBA" id="ARBA00011245"/>
    </source>
</evidence>
<protein>
    <recommendedName>
        <fullName evidence="3 4">Phosphatase NudJ</fullName>
        <ecNumber evidence="4">3.6.1.-</ecNumber>
    </recommendedName>
</protein>
<dbReference type="PANTHER" id="PTHR43222">
    <property type="entry name" value="NUDIX HYDROLASE 23"/>
    <property type="match status" value="1"/>
</dbReference>
<dbReference type="FunCoup" id="A0A7X0JSU0">
    <property type="interactions" value="24"/>
</dbReference>
<comment type="subunit">
    <text evidence="2 4">Monomer.</text>
</comment>
<dbReference type="AlphaFoldDB" id="A0A7X0JSU0"/>
<dbReference type="CDD" id="cd03675">
    <property type="entry name" value="NUDIX_Hydrolase"/>
    <property type="match status" value="1"/>
</dbReference>
<dbReference type="PROSITE" id="PS51462">
    <property type="entry name" value="NUDIX"/>
    <property type="match status" value="1"/>
</dbReference>
<dbReference type="Pfam" id="PF00293">
    <property type="entry name" value="NUDIX"/>
    <property type="match status" value="1"/>
</dbReference>
<dbReference type="InterPro" id="IPR033713">
    <property type="entry name" value="NudJ"/>
</dbReference>
<dbReference type="PANTHER" id="PTHR43222:SF11">
    <property type="entry name" value="PHOSPHATASE NUDJ"/>
    <property type="match status" value="1"/>
</dbReference>
<reference evidence="6 7" key="1">
    <citation type="submission" date="2020-08" db="EMBL/GenBank/DDBJ databases">
        <title>Genomic Encyclopedia of Type Strains, Phase IV (KMG-IV): sequencing the most valuable type-strain genomes for metagenomic binning, comparative biology and taxonomic classification.</title>
        <authorList>
            <person name="Goeker M."/>
        </authorList>
    </citation>
    <scope>NUCLEOTIDE SEQUENCE [LARGE SCALE GENOMIC DNA]</scope>
    <source>
        <strain evidence="6 7">DSM 22368</strain>
    </source>
</reference>
<evidence type="ECO:0000259" key="5">
    <source>
        <dbReference type="PROSITE" id="PS51462"/>
    </source>
</evidence>
<dbReference type="EMBL" id="JACHHT010000002">
    <property type="protein sequence ID" value="MBB6521607.1"/>
    <property type="molecule type" value="Genomic_DNA"/>
</dbReference>
<feature type="domain" description="Nudix hydrolase" evidence="5">
    <location>
        <begin position="8"/>
        <end position="138"/>
    </location>
</feature>
<name>A0A7X0JSU0_9GAMM</name>
<gene>
    <name evidence="4" type="primary">nudJ</name>
    <name evidence="6" type="ORF">HNR48_001892</name>
</gene>
<comment type="cofactor">
    <cofactor evidence="4">
        <name>Mg(2+)</name>
        <dbReference type="ChEBI" id="CHEBI:18420"/>
    </cofactor>
</comment>
<sequence>MNQEASSPYTPHCTVATVVERQQRYLLVLEERNGRLLYNQPAGHLEAGESLIEAAARETLEETAWNVQIRAYLGVSLYRAPANGVTYVRHSFSGRAMGFEPERALDSGIVEAVWLDITEIEALRDHLASPLVYQDILRYRQDKLYPLEMADTYIAP</sequence>
<dbReference type="RefSeq" id="WP_166844424.1">
    <property type="nucleotide sequence ID" value="NZ_JAAONY010000002.1"/>
</dbReference>
<dbReference type="InterPro" id="IPR015797">
    <property type="entry name" value="NUDIX_hydrolase-like_dom_sf"/>
</dbReference>
<evidence type="ECO:0000313" key="6">
    <source>
        <dbReference type="EMBL" id="MBB6521607.1"/>
    </source>
</evidence>
<dbReference type="GO" id="GO:0004787">
    <property type="term" value="F:thiamine diphosphate phosphatase activity"/>
    <property type="evidence" value="ECO:0007669"/>
    <property type="project" value="InterPro"/>
</dbReference>
<keyword evidence="4" id="KW-0460">Magnesium</keyword>
<dbReference type="Proteomes" id="UP000528457">
    <property type="component" value="Unassembled WGS sequence"/>
</dbReference>
<dbReference type="EC" id="3.6.1.-" evidence="4"/>
<dbReference type="SUPFAM" id="SSF55811">
    <property type="entry name" value="Nudix"/>
    <property type="match status" value="1"/>
</dbReference>
<evidence type="ECO:0000256" key="4">
    <source>
        <dbReference type="RuleBase" id="RU364043"/>
    </source>
</evidence>
<keyword evidence="4" id="KW-0378">Hydrolase</keyword>
<evidence type="ECO:0000313" key="7">
    <source>
        <dbReference type="Proteomes" id="UP000528457"/>
    </source>
</evidence>
<dbReference type="InterPro" id="IPR000086">
    <property type="entry name" value="NUDIX_hydrolase_dom"/>
</dbReference>
<evidence type="ECO:0000256" key="3">
    <source>
        <dbReference type="ARBA" id="ARBA00015552"/>
    </source>
</evidence>
<dbReference type="GO" id="GO:0017111">
    <property type="term" value="F:ribonucleoside triphosphate phosphatase activity"/>
    <property type="evidence" value="ECO:0007669"/>
    <property type="project" value="InterPro"/>
</dbReference>
<comment type="caution">
    <text evidence="6">The sequence shown here is derived from an EMBL/GenBank/DDBJ whole genome shotgun (WGS) entry which is preliminary data.</text>
</comment>
<dbReference type="GO" id="GO:0017110">
    <property type="term" value="F:nucleoside diphosphate phosphatase activity"/>
    <property type="evidence" value="ECO:0007669"/>
    <property type="project" value="InterPro"/>
</dbReference>
<dbReference type="Gene3D" id="3.90.79.10">
    <property type="entry name" value="Nucleoside Triphosphate Pyrophosphohydrolase"/>
    <property type="match status" value="1"/>
</dbReference>
<organism evidence="6 7">
    <name type="scientific">Pseudoteredinibacter isoporae</name>
    <dbReference type="NCBI Taxonomy" id="570281"/>
    <lineage>
        <taxon>Bacteria</taxon>
        <taxon>Pseudomonadati</taxon>
        <taxon>Pseudomonadota</taxon>
        <taxon>Gammaproteobacteria</taxon>
        <taxon>Cellvibrionales</taxon>
        <taxon>Cellvibrionaceae</taxon>
        <taxon>Pseudoteredinibacter</taxon>
    </lineage>
</organism>
<proteinExistence type="inferred from homology"/>